<evidence type="ECO:0000259" key="7">
    <source>
        <dbReference type="SMART" id="SM00249"/>
    </source>
</evidence>
<feature type="region of interest" description="Disordered" evidence="6">
    <location>
        <begin position="1328"/>
        <end position="1347"/>
    </location>
</feature>
<feature type="compositionally biased region" description="Basic and acidic residues" evidence="6">
    <location>
        <begin position="845"/>
        <end position="861"/>
    </location>
</feature>
<dbReference type="EMBL" id="SDRB02009601">
    <property type="protein sequence ID" value="THG08098.1"/>
    <property type="molecule type" value="Genomic_DNA"/>
</dbReference>
<keyword evidence="1" id="KW-0479">Metal-binding</keyword>
<feature type="compositionally biased region" description="Polar residues" evidence="6">
    <location>
        <begin position="862"/>
        <end position="873"/>
    </location>
</feature>
<evidence type="ECO:0000313" key="8">
    <source>
        <dbReference type="EMBL" id="THG08098.1"/>
    </source>
</evidence>
<reference evidence="8 9" key="1">
    <citation type="journal article" date="2018" name="Proc. Natl. Acad. Sci. U.S.A.">
        <title>Draft genome sequence of Camellia sinensis var. sinensis provides insights into the evolution of the tea genome and tea quality.</title>
        <authorList>
            <person name="Wei C."/>
            <person name="Yang H."/>
            <person name="Wang S."/>
            <person name="Zhao J."/>
            <person name="Liu C."/>
            <person name="Gao L."/>
            <person name="Xia E."/>
            <person name="Lu Y."/>
            <person name="Tai Y."/>
            <person name="She G."/>
            <person name="Sun J."/>
            <person name="Cao H."/>
            <person name="Tong W."/>
            <person name="Gao Q."/>
            <person name="Li Y."/>
            <person name="Deng W."/>
            <person name="Jiang X."/>
            <person name="Wang W."/>
            <person name="Chen Q."/>
            <person name="Zhang S."/>
            <person name="Li H."/>
            <person name="Wu J."/>
            <person name="Wang P."/>
            <person name="Li P."/>
            <person name="Shi C."/>
            <person name="Zheng F."/>
            <person name="Jian J."/>
            <person name="Huang B."/>
            <person name="Shan D."/>
            <person name="Shi M."/>
            <person name="Fang C."/>
            <person name="Yue Y."/>
            <person name="Li F."/>
            <person name="Li D."/>
            <person name="Wei S."/>
            <person name="Han B."/>
            <person name="Jiang C."/>
            <person name="Yin Y."/>
            <person name="Xia T."/>
            <person name="Zhang Z."/>
            <person name="Bennetzen J.L."/>
            <person name="Zhao S."/>
            <person name="Wan X."/>
        </authorList>
    </citation>
    <scope>NUCLEOTIDE SEQUENCE [LARGE SCALE GENOMIC DNA]</scope>
    <source>
        <strain evidence="9">cv. Shuchazao</strain>
        <tissue evidence="8">Leaf</tissue>
    </source>
</reference>
<dbReference type="SUPFAM" id="SSF57903">
    <property type="entry name" value="FYVE/PHD zinc finger"/>
    <property type="match status" value="1"/>
</dbReference>
<gene>
    <name evidence="8" type="ORF">TEA_015338</name>
</gene>
<evidence type="ECO:0000256" key="3">
    <source>
        <dbReference type="ARBA" id="ARBA00022833"/>
    </source>
</evidence>
<dbReference type="Gene3D" id="3.30.40.10">
    <property type="entry name" value="Zinc/RING finger domain, C3HC4 (zinc finger)"/>
    <property type="match status" value="1"/>
</dbReference>
<keyword evidence="3" id="KW-0862">Zinc</keyword>
<name>A0A4S4DXI5_CAMSN</name>
<dbReference type="GO" id="GO:0034244">
    <property type="term" value="P:negative regulation of transcription elongation by RNA polymerase II"/>
    <property type="evidence" value="ECO:0007669"/>
    <property type="project" value="InterPro"/>
</dbReference>
<accession>A0A4S4DXI5</accession>
<feature type="compositionally biased region" description="Low complexity" evidence="6">
    <location>
        <begin position="1464"/>
        <end position="1482"/>
    </location>
</feature>
<comment type="caution">
    <text evidence="8">The sequence shown here is derived from an EMBL/GenBank/DDBJ whole genome shotgun (WGS) entry which is preliminary data.</text>
</comment>
<sequence length="1654" mass="180625">MTSPPNRKERFLLQDLYTLTQTLTQPEITPVLRGSCQMQGPVDETDCDIQLNTVFSHDENELGRHSNSRKVLMRAESGTCNVCSAPCSSCLHINRALMGLKAHEFSDETCQGNAGSQYSVNDVVPVKNTACDGGQHTASETSNVLGDDCFSENAESKASLRTCDVSGASEDVEAHLNLSSGGTVADDQLPLKPQCISDQRAHKNKFEDRKGLESHEDSISCVSGSSDTNKLTKYNNGTHGFASIELSSHKKDSVEIPSSKDRRDGASSPKLLSTCSHPFSGKSISCKLNVNDLEQDLGSHLPVELPECSKEHLDSSLTKETASDMFCGQRSASYTCGGTDDGSLIGGNSVASDKVCLNLEAERDRYTGSSKLPNEAVNSSEKIEEIEKVKEPCGLPDVQETSLQSHSVDDSDDFDILEHDVKVCDICGDAGREDLLAICSRCSDGAEHTYCMQEMMDKVPAGDWMCEECKFDDEIKNLKEDKIVTVDGNDKNQSSGLASALDTNLCVKSDKKDSDVEGNKTNKDILSTKTSGKRRAENIEVASAAKKQALEPTVGSPNTSSPRRVAALSHDSSFRNLNKGKVKPAHHLTSGSCSIKDTSEAAFSSTGPRLQTTRGSLLKSNSFHSANAKPKVELVDEVFSQKKKSAREPVSLDMKEGAVRLIGKSMSFKSVNPGRLNLSESKVKMLSPKFSHGQDLKGLKQAKEWNLLERKNSFKSERPLVSSTMCNTNVSMLQGDQKLASYGGSCLLSNNRELKGVQSDCKLSTLSKSTSHVARRGSEMPVSLGEIKQQSHLPRVVEASLINGICSSAEQKANQTSLMDNPLSSTSTAERPSCNVNEDLPDLLPRPRESTNLGERIRESSVNRSRPSITTGGKSVPCQKCKEIGHSAQFCTVDSPQSLAVDASAASSREVMNKGNKLKAAIEAAMLKKPGIYRKNKMPDQSDGLSMSSANLGCQIGSQGQFSTSINTSNMFSANEVHDGQAVLRISTADSCRQTTVNNMNQLSALPSGVAILKTGAISPVVPSNGKPFRRDLPSHALASVSVLLKMSAVPEHEYIWQGGFEVLKRGKLPELHDGIQAHLSTCASPKVFDVLNKFPSKILLNEVPRFSMWPVQFQETGVKEDNIALYFFAKDLECYEKSYKSLLETMMKNDLALKGNFEGVELLIFPSNHLPEKSQRWNMLFFLWGVFRGKKVNYLQNVSGSPKKYFIHRDMPTAIMSPPENTGLLGPIDGNLPMFSKACNVALSSKCPALMESPCLSSDTINGNCDTEASSLDPKGQCLQENVGWQDCRIKTTSSLLFQETRCTSTPLETIVDPECKLDVKLQPSVQTARNTTDSKKSKKMPMYPDNPLDIQQISTRSFEIAARVDSSEDQVMFESTLKEEEGSLDTKAVLERDMVMRDQTMKGLNNRQFNCGKHLHEDPTWTVSQASAGISQKSWSDANSVLLDGQRASKKQKTGLSGLLDVPNSSRNTSPSRGSSVSGTYDMGTSSLMKEIGEKACNEKEILKNKGISERYFFPVDELPVKDLRSGENSVPWKVLSSEDDVRLPDVTPSLELALGAEMKPSKPGILPFLMGKVDLNASQDQPCENAATKEEEGEEEDVSACLSLSLSFPFPDNEQTAKPVLKVEQQQQQLLPDRRYVNSSLLFFDNFPDNK</sequence>
<evidence type="ECO:0000256" key="1">
    <source>
        <dbReference type="ARBA" id="ARBA00022723"/>
    </source>
</evidence>
<dbReference type="Pfam" id="PF23121">
    <property type="entry name" value="SPOC_AIPP2"/>
    <property type="match status" value="1"/>
</dbReference>
<organism evidence="8 9">
    <name type="scientific">Camellia sinensis var. sinensis</name>
    <name type="common">China tea</name>
    <dbReference type="NCBI Taxonomy" id="542762"/>
    <lineage>
        <taxon>Eukaryota</taxon>
        <taxon>Viridiplantae</taxon>
        <taxon>Streptophyta</taxon>
        <taxon>Embryophyta</taxon>
        <taxon>Tracheophyta</taxon>
        <taxon>Spermatophyta</taxon>
        <taxon>Magnoliopsida</taxon>
        <taxon>eudicotyledons</taxon>
        <taxon>Gunneridae</taxon>
        <taxon>Pentapetalae</taxon>
        <taxon>asterids</taxon>
        <taxon>Ericales</taxon>
        <taxon>Theaceae</taxon>
        <taxon>Camellia</taxon>
    </lineage>
</organism>
<dbReference type="InterPro" id="IPR056280">
    <property type="entry name" value="AIPP2-like_SPOC"/>
</dbReference>
<feature type="region of interest" description="Disordered" evidence="6">
    <location>
        <begin position="510"/>
        <end position="591"/>
    </location>
</feature>
<evidence type="ECO:0000256" key="5">
    <source>
        <dbReference type="ARBA" id="ARBA00023163"/>
    </source>
</evidence>
<feature type="region of interest" description="Disordered" evidence="6">
    <location>
        <begin position="1452"/>
        <end position="1484"/>
    </location>
</feature>
<evidence type="ECO:0000256" key="6">
    <source>
        <dbReference type="SAM" id="MobiDB-lite"/>
    </source>
</evidence>
<feature type="domain" description="Zinc finger PHD-type" evidence="7">
    <location>
        <begin position="423"/>
        <end position="470"/>
    </location>
</feature>
<dbReference type="InterPro" id="IPR001965">
    <property type="entry name" value="Znf_PHD"/>
</dbReference>
<dbReference type="STRING" id="542762.A0A4S4DXI5"/>
<dbReference type="InterPro" id="IPR013083">
    <property type="entry name" value="Znf_RING/FYVE/PHD"/>
</dbReference>
<dbReference type="PANTHER" id="PTHR33304">
    <property type="match status" value="1"/>
</dbReference>
<feature type="compositionally biased region" description="Basic and acidic residues" evidence="6">
    <location>
        <begin position="247"/>
        <end position="265"/>
    </location>
</feature>
<feature type="compositionally biased region" description="Basic and acidic residues" evidence="6">
    <location>
        <begin position="510"/>
        <end position="523"/>
    </location>
</feature>
<evidence type="ECO:0000256" key="2">
    <source>
        <dbReference type="ARBA" id="ARBA00022771"/>
    </source>
</evidence>
<dbReference type="SMART" id="SM00249">
    <property type="entry name" value="PHD"/>
    <property type="match status" value="1"/>
</dbReference>
<keyword evidence="2" id="KW-0863">Zinc-finger</keyword>
<dbReference type="GO" id="GO:0140566">
    <property type="term" value="F:histone reader activity"/>
    <property type="evidence" value="ECO:0007669"/>
    <property type="project" value="InterPro"/>
</dbReference>
<keyword evidence="4" id="KW-0805">Transcription regulation</keyword>
<dbReference type="PANTHER" id="PTHR33304:SF9">
    <property type="entry name" value="RING_FYVE_PHD ZINC FINGER SUPERFAMILY PROTEIN"/>
    <property type="match status" value="1"/>
</dbReference>
<dbReference type="GO" id="GO:0008270">
    <property type="term" value="F:zinc ion binding"/>
    <property type="evidence" value="ECO:0007669"/>
    <property type="project" value="UniProtKB-KW"/>
</dbReference>
<proteinExistence type="predicted"/>
<protein>
    <recommendedName>
        <fullName evidence="7">Zinc finger PHD-type domain-containing protein</fullName>
    </recommendedName>
</protein>
<keyword evidence="9" id="KW-1185">Reference proteome</keyword>
<evidence type="ECO:0000313" key="9">
    <source>
        <dbReference type="Proteomes" id="UP000306102"/>
    </source>
</evidence>
<dbReference type="InterPro" id="IPR011011">
    <property type="entry name" value="Znf_FYVE_PHD"/>
</dbReference>
<dbReference type="Proteomes" id="UP000306102">
    <property type="component" value="Unassembled WGS sequence"/>
</dbReference>
<feature type="region of interest" description="Disordered" evidence="6">
    <location>
        <begin position="246"/>
        <end position="273"/>
    </location>
</feature>
<feature type="compositionally biased region" description="Polar residues" evidence="6">
    <location>
        <begin position="813"/>
        <end position="836"/>
    </location>
</feature>
<dbReference type="InterPro" id="IPR049914">
    <property type="entry name" value="PHD1-3/5-6"/>
</dbReference>
<keyword evidence="5" id="KW-0804">Transcription</keyword>
<evidence type="ECO:0000256" key="4">
    <source>
        <dbReference type="ARBA" id="ARBA00023015"/>
    </source>
</evidence>
<feature type="region of interest" description="Disordered" evidence="6">
    <location>
        <begin position="813"/>
        <end position="875"/>
    </location>
</feature>